<evidence type="ECO:0000313" key="3">
    <source>
        <dbReference type="Proteomes" id="UP001501237"/>
    </source>
</evidence>
<dbReference type="Proteomes" id="UP001501237">
    <property type="component" value="Unassembled WGS sequence"/>
</dbReference>
<evidence type="ECO:0000313" key="2">
    <source>
        <dbReference type="EMBL" id="GAA3220867.1"/>
    </source>
</evidence>
<reference evidence="3" key="1">
    <citation type="journal article" date="2019" name="Int. J. Syst. Evol. Microbiol.">
        <title>The Global Catalogue of Microorganisms (GCM) 10K type strain sequencing project: providing services to taxonomists for standard genome sequencing and annotation.</title>
        <authorList>
            <consortium name="The Broad Institute Genomics Platform"/>
            <consortium name="The Broad Institute Genome Sequencing Center for Infectious Disease"/>
            <person name="Wu L."/>
            <person name="Ma J."/>
        </authorList>
    </citation>
    <scope>NUCLEOTIDE SEQUENCE [LARGE SCALE GENOMIC DNA]</scope>
    <source>
        <strain evidence="3">JCM 9377</strain>
    </source>
</reference>
<name>A0ABP6QD03_9ACTN</name>
<evidence type="ECO:0000256" key="1">
    <source>
        <dbReference type="SAM" id="MobiDB-lite"/>
    </source>
</evidence>
<sequence length="91" mass="9552">MCSIAIMTGALTIAGRPGTARPGSDAAAREHEDPKRDAETTVALIRRKIDFFMPPPSLKNKKGGAPVASPSTDPQVPAVREGGEDPGFDDH</sequence>
<feature type="region of interest" description="Disordered" evidence="1">
    <location>
        <begin position="54"/>
        <end position="91"/>
    </location>
</feature>
<protein>
    <submittedName>
        <fullName evidence="2">Uncharacterized protein</fullName>
    </submittedName>
</protein>
<dbReference type="EMBL" id="BAAAUV010000011">
    <property type="protein sequence ID" value="GAA3220867.1"/>
    <property type="molecule type" value="Genomic_DNA"/>
</dbReference>
<gene>
    <name evidence="2" type="ORF">GCM10010468_45710</name>
</gene>
<feature type="compositionally biased region" description="Basic and acidic residues" evidence="1">
    <location>
        <begin position="27"/>
        <end position="38"/>
    </location>
</feature>
<accession>A0ABP6QD03</accession>
<organism evidence="2 3">
    <name type="scientific">Actinocorallia longicatena</name>
    <dbReference type="NCBI Taxonomy" id="111803"/>
    <lineage>
        <taxon>Bacteria</taxon>
        <taxon>Bacillati</taxon>
        <taxon>Actinomycetota</taxon>
        <taxon>Actinomycetes</taxon>
        <taxon>Streptosporangiales</taxon>
        <taxon>Thermomonosporaceae</taxon>
        <taxon>Actinocorallia</taxon>
    </lineage>
</organism>
<feature type="region of interest" description="Disordered" evidence="1">
    <location>
        <begin position="15"/>
        <end position="38"/>
    </location>
</feature>
<keyword evidence="3" id="KW-1185">Reference proteome</keyword>
<comment type="caution">
    <text evidence="2">The sequence shown here is derived from an EMBL/GenBank/DDBJ whole genome shotgun (WGS) entry which is preliminary data.</text>
</comment>
<proteinExistence type="predicted"/>